<gene>
    <name evidence="1" type="ORF">PAECIP111892_04676</name>
</gene>
<sequence length="463" mass="52286">MLKDQVLAIDVHSKGYTLGKSELEIVHAAYGNEHASRDVLGKMKHYAYFQWPHFTVDQELFPSGMGHEGNEYLLLVYLNADGIHALSCMEGEQVRYSSDRTRLFAGGSSREHYIAENVGRLGFGKGMDCSWAGALYTSLSAMGIDTRYEEVMGVSGACWRIAFTPVWDYSSADALVAYDYAAPAFSAYGLKASWANRLTPEERRREKLQIMESLHKHQLPVALNPRVAPEWGVITGYLDDGSTLLCRSYFDDETFSELQEDPEFREAMEASKGYLYVDHWPYKLLYIEKHGPIRPALDSLYASLQVKMDSMQAGENHGYRLGYSALAAWAEGLLDHAWYQAAGAETFTRRYSVNHFCLMALNDARRSAAAYLQASLPLLQDPSAYVILSEMTTVYEQIYALLDHFFSHMKEPAALQQAQASLKQLWDQSQREQQAELLHTVAALEHRGDELAGRLLGYREESE</sequence>
<protein>
    <submittedName>
        <fullName evidence="1">Uncharacterized protein</fullName>
    </submittedName>
</protein>
<organism evidence="1 2">
    <name type="scientific">Paenibacillus auburnensis</name>
    <dbReference type="NCBI Taxonomy" id="2905649"/>
    <lineage>
        <taxon>Bacteria</taxon>
        <taxon>Bacillati</taxon>
        <taxon>Bacillota</taxon>
        <taxon>Bacilli</taxon>
        <taxon>Bacillales</taxon>
        <taxon>Paenibacillaceae</taxon>
        <taxon>Paenibacillus</taxon>
    </lineage>
</organism>
<dbReference type="EMBL" id="CAKMMG010000009">
    <property type="protein sequence ID" value="CAH1219165.1"/>
    <property type="molecule type" value="Genomic_DNA"/>
</dbReference>
<accession>A0ABN8GV58</accession>
<keyword evidence="2" id="KW-1185">Reference proteome</keyword>
<name>A0ABN8GV58_9BACL</name>
<comment type="caution">
    <text evidence="1">The sequence shown here is derived from an EMBL/GenBank/DDBJ whole genome shotgun (WGS) entry which is preliminary data.</text>
</comment>
<evidence type="ECO:0000313" key="1">
    <source>
        <dbReference type="EMBL" id="CAH1219165.1"/>
    </source>
</evidence>
<dbReference type="RefSeq" id="WP_236336529.1">
    <property type="nucleotide sequence ID" value="NZ_CAKMMG010000009.1"/>
</dbReference>
<evidence type="ECO:0000313" key="2">
    <source>
        <dbReference type="Proteomes" id="UP000838324"/>
    </source>
</evidence>
<reference evidence="1" key="1">
    <citation type="submission" date="2022-01" db="EMBL/GenBank/DDBJ databases">
        <authorList>
            <person name="Criscuolo A."/>
        </authorList>
    </citation>
    <scope>NUCLEOTIDE SEQUENCE</scope>
    <source>
        <strain evidence="1">CIP111892</strain>
    </source>
</reference>
<proteinExistence type="predicted"/>
<dbReference type="Proteomes" id="UP000838324">
    <property type="component" value="Unassembled WGS sequence"/>
</dbReference>